<dbReference type="AlphaFoldDB" id="A0A9Q3DGX7"/>
<dbReference type="EMBL" id="AVOT02016341">
    <property type="protein sequence ID" value="MBW0501483.1"/>
    <property type="molecule type" value="Genomic_DNA"/>
</dbReference>
<evidence type="ECO:0000313" key="2">
    <source>
        <dbReference type="EMBL" id="MBW0501483.1"/>
    </source>
</evidence>
<reference evidence="2" key="1">
    <citation type="submission" date="2021-03" db="EMBL/GenBank/DDBJ databases">
        <title>Draft genome sequence of rust myrtle Austropuccinia psidii MF-1, a brazilian biotype.</title>
        <authorList>
            <person name="Quecine M.C."/>
            <person name="Pachon D.M.R."/>
            <person name="Bonatelli M.L."/>
            <person name="Correr F.H."/>
            <person name="Franceschini L.M."/>
            <person name="Leite T.F."/>
            <person name="Margarido G.R.A."/>
            <person name="Almeida C.A."/>
            <person name="Ferrarezi J.A."/>
            <person name="Labate C.A."/>
        </authorList>
    </citation>
    <scope>NUCLEOTIDE SEQUENCE</scope>
    <source>
        <strain evidence="2">MF-1</strain>
    </source>
</reference>
<name>A0A9Q3DGX7_9BASI</name>
<feature type="compositionally biased region" description="Polar residues" evidence="1">
    <location>
        <begin position="1"/>
        <end position="22"/>
    </location>
</feature>
<feature type="compositionally biased region" description="Polar residues" evidence="1">
    <location>
        <begin position="106"/>
        <end position="133"/>
    </location>
</feature>
<sequence>MPIQHSSSGRQTRSQARTQAVLTPTPRAPVDGTPVVPQLRAQLDRGPHMEGAANSRKEGREPRRSKSFSGVVGGFQGLSRTRFKGLGEDGKEEEKNSVEQEESDGNKSVPSPVGESQGTVGPTLAKSNQPVSHQSEPSLLAIMQKITKIMANIQEASSFASSRPPAFKTPSMKAPECFDGPQQFKVRSFIQYLQLILHNDLQNLTQDKKKVLYATSFLIGRDAKWIEPHLSNLINQDPN</sequence>
<dbReference type="Proteomes" id="UP000765509">
    <property type="component" value="Unassembled WGS sequence"/>
</dbReference>
<accession>A0A9Q3DGX7</accession>
<gene>
    <name evidence="2" type="ORF">O181_041198</name>
</gene>
<evidence type="ECO:0000256" key="1">
    <source>
        <dbReference type="SAM" id="MobiDB-lite"/>
    </source>
</evidence>
<evidence type="ECO:0008006" key="4">
    <source>
        <dbReference type="Google" id="ProtNLM"/>
    </source>
</evidence>
<feature type="region of interest" description="Disordered" evidence="1">
    <location>
        <begin position="1"/>
        <end position="133"/>
    </location>
</feature>
<organism evidence="2 3">
    <name type="scientific">Austropuccinia psidii MF-1</name>
    <dbReference type="NCBI Taxonomy" id="1389203"/>
    <lineage>
        <taxon>Eukaryota</taxon>
        <taxon>Fungi</taxon>
        <taxon>Dikarya</taxon>
        <taxon>Basidiomycota</taxon>
        <taxon>Pucciniomycotina</taxon>
        <taxon>Pucciniomycetes</taxon>
        <taxon>Pucciniales</taxon>
        <taxon>Sphaerophragmiaceae</taxon>
        <taxon>Austropuccinia</taxon>
    </lineage>
</organism>
<proteinExistence type="predicted"/>
<feature type="compositionally biased region" description="Basic and acidic residues" evidence="1">
    <location>
        <begin position="85"/>
        <end position="98"/>
    </location>
</feature>
<feature type="compositionally biased region" description="Basic and acidic residues" evidence="1">
    <location>
        <begin position="55"/>
        <end position="64"/>
    </location>
</feature>
<keyword evidence="3" id="KW-1185">Reference proteome</keyword>
<evidence type="ECO:0000313" key="3">
    <source>
        <dbReference type="Proteomes" id="UP000765509"/>
    </source>
</evidence>
<protein>
    <recommendedName>
        <fullName evidence="4">DUF4939 domain-containing protein</fullName>
    </recommendedName>
</protein>
<comment type="caution">
    <text evidence="2">The sequence shown here is derived from an EMBL/GenBank/DDBJ whole genome shotgun (WGS) entry which is preliminary data.</text>
</comment>